<evidence type="ECO:0000259" key="8">
    <source>
        <dbReference type="Pfam" id="PF07660"/>
    </source>
</evidence>
<evidence type="ECO:0000256" key="3">
    <source>
        <dbReference type="ARBA" id="ARBA00022496"/>
    </source>
</evidence>
<evidence type="ECO:0000259" key="7">
    <source>
        <dbReference type="Pfam" id="PF00593"/>
    </source>
</evidence>
<organism evidence="9 10">
    <name type="scientific">Pedobacter frigoris</name>
    <dbReference type="NCBI Taxonomy" id="2571272"/>
    <lineage>
        <taxon>Bacteria</taxon>
        <taxon>Pseudomonadati</taxon>
        <taxon>Bacteroidota</taxon>
        <taxon>Sphingobacteriia</taxon>
        <taxon>Sphingobacteriales</taxon>
        <taxon>Sphingobacteriaceae</taxon>
        <taxon>Pedobacter</taxon>
    </lineage>
</organism>
<evidence type="ECO:0000313" key="10">
    <source>
        <dbReference type="Proteomes" id="UP000307244"/>
    </source>
</evidence>
<comment type="subcellular location">
    <subcellularLocation>
        <location evidence="1">Cell outer membrane</location>
    </subcellularLocation>
</comment>
<accession>A0A4V6WN52</accession>
<feature type="domain" description="TonB-dependent receptor-like beta-barrel" evidence="7">
    <location>
        <begin position="373"/>
        <end position="812"/>
    </location>
</feature>
<comment type="caution">
    <text evidence="9">The sequence shown here is derived from an EMBL/GenBank/DDBJ whole genome shotgun (WGS) entry which is preliminary data.</text>
</comment>
<name>A0A4V6WN52_9SPHI</name>
<keyword evidence="3" id="KW-0410">Iron transport</keyword>
<keyword evidence="2" id="KW-0813">Transport</keyword>
<dbReference type="OrthoDB" id="9803050at2"/>
<dbReference type="SUPFAM" id="SSF56935">
    <property type="entry name" value="Porins"/>
    <property type="match status" value="1"/>
</dbReference>
<dbReference type="Proteomes" id="UP000307244">
    <property type="component" value="Unassembled WGS sequence"/>
</dbReference>
<dbReference type="Pfam" id="PF13715">
    <property type="entry name" value="CarbopepD_reg_2"/>
    <property type="match status" value="1"/>
</dbReference>
<dbReference type="InterPro" id="IPR011662">
    <property type="entry name" value="Secretin/TonB_short_N"/>
</dbReference>
<evidence type="ECO:0000256" key="2">
    <source>
        <dbReference type="ARBA" id="ARBA00022448"/>
    </source>
</evidence>
<dbReference type="GO" id="GO:0006826">
    <property type="term" value="P:iron ion transport"/>
    <property type="evidence" value="ECO:0007669"/>
    <property type="project" value="UniProtKB-KW"/>
</dbReference>
<dbReference type="InterPro" id="IPR036942">
    <property type="entry name" value="Beta-barrel_TonB_sf"/>
</dbReference>
<dbReference type="Gene3D" id="2.170.130.10">
    <property type="entry name" value="TonB-dependent receptor, plug domain"/>
    <property type="match status" value="1"/>
</dbReference>
<reference evidence="9 10" key="1">
    <citation type="submission" date="2019-04" db="EMBL/GenBank/DDBJ databases">
        <title>Pedobacter sp. RP-3-15 sp. nov., isolated from Arctic soil.</title>
        <authorList>
            <person name="Dahal R.H."/>
            <person name="Kim D.-U."/>
        </authorList>
    </citation>
    <scope>NUCLEOTIDE SEQUENCE [LARGE SCALE GENOMIC DNA]</scope>
    <source>
        <strain evidence="9 10">RP-3-15</strain>
    </source>
</reference>
<evidence type="ECO:0000256" key="6">
    <source>
        <dbReference type="ARBA" id="ARBA00023237"/>
    </source>
</evidence>
<gene>
    <name evidence="9" type="ORF">FA047_10075</name>
</gene>
<evidence type="ECO:0000256" key="4">
    <source>
        <dbReference type="ARBA" id="ARBA00023004"/>
    </source>
</evidence>
<dbReference type="InterPro" id="IPR008969">
    <property type="entry name" value="CarboxyPept-like_regulatory"/>
</dbReference>
<dbReference type="SUPFAM" id="SSF49464">
    <property type="entry name" value="Carboxypeptidase regulatory domain-like"/>
    <property type="match status" value="1"/>
</dbReference>
<dbReference type="InterPro" id="IPR000531">
    <property type="entry name" value="Beta-barrel_TonB"/>
</dbReference>
<keyword evidence="6" id="KW-0998">Cell outer membrane</keyword>
<evidence type="ECO:0000313" key="9">
    <source>
        <dbReference type="EMBL" id="TKC07578.1"/>
    </source>
</evidence>
<protein>
    <submittedName>
        <fullName evidence="9">TonB-dependent receptor</fullName>
    </submittedName>
</protein>
<evidence type="ECO:0000256" key="1">
    <source>
        <dbReference type="ARBA" id="ARBA00004442"/>
    </source>
</evidence>
<keyword evidence="10" id="KW-1185">Reference proteome</keyword>
<dbReference type="Pfam" id="PF00593">
    <property type="entry name" value="TonB_dep_Rec_b-barrel"/>
    <property type="match status" value="1"/>
</dbReference>
<dbReference type="Pfam" id="PF07660">
    <property type="entry name" value="STN"/>
    <property type="match status" value="1"/>
</dbReference>
<dbReference type="RefSeq" id="WP_136835907.1">
    <property type="nucleotide sequence ID" value="NZ_SWBQ01000002.1"/>
</dbReference>
<dbReference type="EMBL" id="SWBQ01000002">
    <property type="protein sequence ID" value="TKC07578.1"/>
    <property type="molecule type" value="Genomic_DNA"/>
</dbReference>
<dbReference type="Gene3D" id="2.40.170.20">
    <property type="entry name" value="TonB-dependent receptor, beta-barrel domain"/>
    <property type="match status" value="1"/>
</dbReference>
<keyword evidence="5" id="KW-0472">Membrane</keyword>
<keyword evidence="3" id="KW-0406">Ion transport</keyword>
<dbReference type="Gene3D" id="2.60.40.1120">
    <property type="entry name" value="Carboxypeptidase-like, regulatory domain"/>
    <property type="match status" value="1"/>
</dbReference>
<proteinExistence type="predicted"/>
<dbReference type="GO" id="GO:0009279">
    <property type="term" value="C:cell outer membrane"/>
    <property type="evidence" value="ECO:0007669"/>
    <property type="project" value="UniProtKB-SubCell"/>
</dbReference>
<dbReference type="Gene3D" id="3.55.50.30">
    <property type="match status" value="1"/>
</dbReference>
<sequence length="851" mass="98027">MFYRISRPVFLTFLFFIFCGIQYAFAQQKELLETPVTINLPPDSLIRSLSKLEYQTRINFAFNPDLLRNKKTEGFRFVHTPLRSLLTRLLFGTGLGYNLVGNDIVISPQRIILRTVHGHVRDNSNGEELIGATVQISALEAGVNTNQYGFYSLSVPEGNYQLLISSLGYQSKLINIRLDADKQEEIELSLQERKLEEVVIRNSRATPNPILLNEQNYAAKQLNNAPYYAGETDVMKRLQMENGIKAITEGSSGLFVRGGNSDQNLILLDEAIVYNPSHLYGLVSVFNSDAVNNLQVYRDYMPANFGGRLSSVIVNRMAEGNSKEFHLNGGVNLMSARVAAEGPIVKDRGSFIVAYRRSLLDVFQSKFKLFNPNSVYYDLNAKANFKVDKDNSVFYSVYYGKDHLLSENSYTNEWGNLTSTLRWNHIFNSRVFLNVSAIYSNYSNLLDLNADTLSQKSQWSTAVKDLTLKADYTYYRSPSNQIKFGISGIYHSFVPGEMYRQEAFEFNISRDKSYESAVYYSQQMILSKSFELNYGMRLGVFRNAQEKRNVFDENGNRLEQYEHKVYFNPEPRINISYLPQANQRFFITYNLNYQYQQLIQNSTLAFSSLEPWIPASVRIKPQRSNHLALGYRYSPQVYIISANAYYKKLDHQLDLIPHAQIIRNPDIRNQLRSGRSDAWGMEFELNKTEGRFSGSLAYTYSKVYRKIKDLNFGERFVANYDIPHELKLSAKFELSKSFSFQSFFTYSTGRPLTLPVGYYQHDGLNVPIYEGRNTSRFPDFSRLDLSAQYKLKTRIAGQRFMGHTFSIGAYNLYNRKNPLYYHLNSSSFGSEKSTTEYGFGFYPWIAYSFKI</sequence>
<evidence type="ECO:0000256" key="5">
    <source>
        <dbReference type="ARBA" id="ARBA00023136"/>
    </source>
</evidence>
<feature type="domain" description="Secretin/TonB short N-terminal" evidence="8">
    <location>
        <begin position="58"/>
        <end position="109"/>
    </location>
</feature>
<dbReference type="InterPro" id="IPR037066">
    <property type="entry name" value="Plug_dom_sf"/>
</dbReference>
<keyword evidence="4" id="KW-0408">Iron</keyword>
<keyword evidence="9" id="KW-0675">Receptor</keyword>
<dbReference type="AlphaFoldDB" id="A0A4V6WN52"/>